<evidence type="ECO:0000313" key="8">
    <source>
        <dbReference type="EMBL" id="AFS79769.1"/>
    </source>
</evidence>
<dbReference type="PANTHER" id="PTHR11135:SF1">
    <property type="entry name" value="PROTEIN YHCC"/>
    <property type="match status" value="1"/>
</dbReference>
<keyword evidence="9" id="KW-1185">Reference proteome</keyword>
<dbReference type="InterPro" id="IPR032432">
    <property type="entry name" value="Radical_SAM_C"/>
</dbReference>
<reference evidence="8 9" key="1">
    <citation type="journal article" date="2012" name="PLoS ONE">
        <title>The purine-utilizing bacterium Clostridium acidurici 9a: a genome-guided metabolic reconsideration.</title>
        <authorList>
            <person name="Hartwich K."/>
            <person name="Poehlein A."/>
            <person name="Daniel R."/>
        </authorList>
    </citation>
    <scope>NUCLEOTIDE SEQUENCE [LARGE SCALE GENOMIC DNA]</scope>
    <source>
        <strain evidence="9">ATCC 7906 / DSM 604 / BCRC 14475 / CIP 104303 / KCTC 5404 / NCIMB 10678 / 9a</strain>
    </source>
</reference>
<accession>K0B2P7</accession>
<dbReference type="PATRIC" id="fig|1128398.3.peg.2864"/>
<dbReference type="PROSITE" id="PS51918">
    <property type="entry name" value="RADICAL_SAM"/>
    <property type="match status" value="1"/>
</dbReference>
<evidence type="ECO:0000256" key="2">
    <source>
        <dbReference type="ARBA" id="ARBA00022485"/>
    </source>
</evidence>
<dbReference type="KEGG" id="cad:Curi_c27760"/>
<dbReference type="SFLD" id="SFLDG01086">
    <property type="entry name" value="elongater_protein-like"/>
    <property type="match status" value="1"/>
</dbReference>
<dbReference type="Pfam" id="PF16199">
    <property type="entry name" value="Radical_SAM_C"/>
    <property type="match status" value="1"/>
</dbReference>
<gene>
    <name evidence="8" type="ordered locus">Curi_c27760</name>
</gene>
<evidence type="ECO:0000256" key="4">
    <source>
        <dbReference type="ARBA" id="ARBA00022723"/>
    </source>
</evidence>
<dbReference type="SFLD" id="SFLDG01091">
    <property type="entry name" value="uncharacterized_CHP01210-like"/>
    <property type="match status" value="1"/>
</dbReference>
<organism evidence="8 9">
    <name type="scientific">Gottschalkia acidurici (strain ATCC 7906 / DSM 604 / BCRC 14475 / CIP 104303 / KCTC 5404 / NCIMB 10678 / 9a)</name>
    <name type="common">Clostridium acidurici</name>
    <dbReference type="NCBI Taxonomy" id="1128398"/>
    <lineage>
        <taxon>Bacteria</taxon>
        <taxon>Bacillati</taxon>
        <taxon>Bacillota</taxon>
        <taxon>Tissierellia</taxon>
        <taxon>Tissierellales</taxon>
        <taxon>Gottschalkiaceae</taxon>
        <taxon>Gottschalkia</taxon>
    </lineage>
</organism>
<evidence type="ECO:0000256" key="1">
    <source>
        <dbReference type="ARBA" id="ARBA00001966"/>
    </source>
</evidence>
<evidence type="ECO:0000256" key="5">
    <source>
        <dbReference type="ARBA" id="ARBA00023004"/>
    </source>
</evidence>
<keyword evidence="2" id="KW-0004">4Fe-4S</keyword>
<keyword evidence="3" id="KW-0949">S-adenosyl-L-methionine</keyword>
<dbReference type="SMART" id="SM00729">
    <property type="entry name" value="Elp3"/>
    <property type="match status" value="1"/>
</dbReference>
<dbReference type="SUPFAM" id="SSF102114">
    <property type="entry name" value="Radical SAM enzymes"/>
    <property type="match status" value="1"/>
</dbReference>
<dbReference type="InterPro" id="IPR023404">
    <property type="entry name" value="rSAM_horseshoe"/>
</dbReference>
<dbReference type="STRING" id="1128398.Curi_c27760"/>
<dbReference type="GO" id="GO:0046872">
    <property type="term" value="F:metal ion binding"/>
    <property type="evidence" value="ECO:0007669"/>
    <property type="project" value="UniProtKB-KW"/>
</dbReference>
<dbReference type="NCBIfam" id="TIGR01212">
    <property type="entry name" value="TIGR01212 family radical SAM protein"/>
    <property type="match status" value="1"/>
</dbReference>
<keyword evidence="5" id="KW-0408">Iron</keyword>
<dbReference type="HOGENOM" id="CLU_060920_0_0_9"/>
<sequence>MWGDKRYRSFNYEMKRIFGTKIIKLSLDGGFTCPNRDGTLGSKGCIFCGEEGSGEFAASRTLGIKEQIENQKEFLSKKWNVGKYIAYFQNFTNTYSTYEDLKEKYNSAISQEGVVGLAIATRPDCLSDEVLDLLEEINKKTFLWIELGLQTIHENTAEFIGRGYSLDRYDKAIRQLNKRNIKTVTHLILGLPNESREDIISSVKYVSNTGTWGVKFHLLYIQKGTELYEYYKRTPFSILSMDEYISLVVDSIENLSPNMVIHRLTGDGKRSLLVEPLWSLDKRRVFSGIDMELKRRDSYQGIMV</sequence>
<proteinExistence type="predicted"/>
<dbReference type="Proteomes" id="UP000006094">
    <property type="component" value="Chromosome"/>
</dbReference>
<dbReference type="InterPro" id="IPR005911">
    <property type="entry name" value="YhcC-like"/>
</dbReference>
<keyword evidence="6" id="KW-0411">Iron-sulfur</keyword>
<feature type="domain" description="Radical SAM core" evidence="7">
    <location>
        <begin position="17"/>
        <end position="258"/>
    </location>
</feature>
<dbReference type="InterPro" id="IPR058240">
    <property type="entry name" value="rSAM_sf"/>
</dbReference>
<evidence type="ECO:0000313" key="9">
    <source>
        <dbReference type="Proteomes" id="UP000006094"/>
    </source>
</evidence>
<evidence type="ECO:0000259" key="7">
    <source>
        <dbReference type="PROSITE" id="PS51918"/>
    </source>
</evidence>
<dbReference type="InterPro" id="IPR007197">
    <property type="entry name" value="rSAM"/>
</dbReference>
<dbReference type="PANTHER" id="PTHR11135">
    <property type="entry name" value="HISTONE ACETYLTRANSFERASE-RELATED"/>
    <property type="match status" value="1"/>
</dbReference>
<evidence type="ECO:0000256" key="6">
    <source>
        <dbReference type="ARBA" id="ARBA00023014"/>
    </source>
</evidence>
<dbReference type="AlphaFoldDB" id="K0B2P7"/>
<dbReference type="GO" id="GO:0003824">
    <property type="term" value="F:catalytic activity"/>
    <property type="evidence" value="ECO:0007669"/>
    <property type="project" value="InterPro"/>
</dbReference>
<keyword evidence="4" id="KW-0479">Metal-binding</keyword>
<dbReference type="InterPro" id="IPR039661">
    <property type="entry name" value="ELP3"/>
</dbReference>
<dbReference type="eggNOG" id="COG1242">
    <property type="taxonomic scope" value="Bacteria"/>
</dbReference>
<dbReference type="GO" id="GO:0051539">
    <property type="term" value="F:4 iron, 4 sulfur cluster binding"/>
    <property type="evidence" value="ECO:0007669"/>
    <property type="project" value="UniProtKB-KW"/>
</dbReference>
<dbReference type="Pfam" id="PF04055">
    <property type="entry name" value="Radical_SAM"/>
    <property type="match status" value="1"/>
</dbReference>
<comment type="cofactor">
    <cofactor evidence="1">
        <name>[4Fe-4S] cluster</name>
        <dbReference type="ChEBI" id="CHEBI:49883"/>
    </cofactor>
</comment>
<protein>
    <submittedName>
        <fullName evidence="8">Radical SAM domain-containing protein</fullName>
    </submittedName>
</protein>
<dbReference type="InterPro" id="IPR006638">
    <property type="entry name" value="Elp3/MiaA/NifB-like_rSAM"/>
</dbReference>
<evidence type="ECO:0000256" key="3">
    <source>
        <dbReference type="ARBA" id="ARBA00022691"/>
    </source>
</evidence>
<dbReference type="EMBL" id="CP003326">
    <property type="protein sequence ID" value="AFS79769.1"/>
    <property type="molecule type" value="Genomic_DNA"/>
</dbReference>
<name>K0B2P7_GOTA9</name>
<dbReference type="SFLD" id="SFLDS00029">
    <property type="entry name" value="Radical_SAM"/>
    <property type="match status" value="1"/>
</dbReference>
<dbReference type="Gene3D" id="3.80.30.20">
    <property type="entry name" value="tm_1862 like domain"/>
    <property type="match status" value="1"/>
</dbReference>